<keyword evidence="1" id="KW-0560">Oxidoreductase</keyword>
<keyword evidence="5" id="KW-1185">Reference proteome</keyword>
<dbReference type="Gene3D" id="3.30.360.10">
    <property type="entry name" value="Dihydrodipicolinate Reductase, domain 2"/>
    <property type="match status" value="1"/>
</dbReference>
<dbReference type="Pfam" id="PF03435">
    <property type="entry name" value="Sacchrp_dh_NADP"/>
    <property type="match status" value="1"/>
</dbReference>
<dbReference type="SUPFAM" id="SSF55347">
    <property type="entry name" value="Glyceraldehyde-3-phosphate dehydrogenase-like, C-terminal domain"/>
    <property type="match status" value="1"/>
</dbReference>
<gene>
    <name evidence="4" type="ORF">NSPWAT_1647</name>
</gene>
<dbReference type="InterPro" id="IPR051168">
    <property type="entry name" value="AASS"/>
</dbReference>
<evidence type="ECO:0000313" key="5">
    <source>
        <dbReference type="Proteomes" id="UP001157733"/>
    </source>
</evidence>
<dbReference type="InterPro" id="IPR005097">
    <property type="entry name" value="Sacchrp_dh_NADP-bd"/>
</dbReference>
<dbReference type="PANTHER" id="PTHR11133">
    <property type="entry name" value="SACCHAROPINE DEHYDROGENASE"/>
    <property type="match status" value="1"/>
</dbReference>
<evidence type="ECO:0000313" key="4">
    <source>
        <dbReference type="EMBL" id="CAI2718506.1"/>
    </source>
</evidence>
<dbReference type="SUPFAM" id="SSF51735">
    <property type="entry name" value="NAD(P)-binding Rossmann-fold domains"/>
    <property type="match status" value="1"/>
</dbReference>
<dbReference type="Proteomes" id="UP001157733">
    <property type="component" value="Chromosome"/>
</dbReference>
<reference evidence="4 5" key="1">
    <citation type="submission" date="2022-09" db="EMBL/GenBank/DDBJ databases">
        <authorList>
            <person name="Kop L."/>
        </authorList>
    </citation>
    <scope>NUCLEOTIDE SEQUENCE [LARGE SCALE GENOMIC DNA]</scope>
    <source>
        <strain evidence="4 5">347</strain>
    </source>
</reference>
<proteinExistence type="predicted"/>
<organism evidence="4 5">
    <name type="scientific">Nitrospina watsonii</name>
    <dbReference type="NCBI Taxonomy" id="1323948"/>
    <lineage>
        <taxon>Bacteria</taxon>
        <taxon>Pseudomonadati</taxon>
        <taxon>Nitrospinota/Tectimicrobiota group</taxon>
        <taxon>Nitrospinota</taxon>
        <taxon>Nitrospinia</taxon>
        <taxon>Nitrospinales</taxon>
        <taxon>Nitrospinaceae</taxon>
        <taxon>Nitrospina</taxon>
    </lineage>
</organism>
<evidence type="ECO:0000259" key="2">
    <source>
        <dbReference type="Pfam" id="PF03435"/>
    </source>
</evidence>
<dbReference type="Pfam" id="PF16653">
    <property type="entry name" value="Sacchrp_dh_C"/>
    <property type="match status" value="1"/>
</dbReference>
<dbReference type="Gene3D" id="3.40.50.720">
    <property type="entry name" value="NAD(P)-binding Rossmann-like Domain"/>
    <property type="match status" value="1"/>
</dbReference>
<dbReference type="InterPro" id="IPR032095">
    <property type="entry name" value="Sacchrp_dh-like_C"/>
</dbReference>
<protein>
    <submittedName>
        <fullName evidence="4">Saccharopine dehydrogenase</fullName>
    </submittedName>
</protein>
<dbReference type="PANTHER" id="PTHR11133:SF22">
    <property type="entry name" value="ALPHA-AMINOADIPIC SEMIALDEHYDE SYNTHASE, MITOCHONDRIAL"/>
    <property type="match status" value="1"/>
</dbReference>
<evidence type="ECO:0000259" key="3">
    <source>
        <dbReference type="Pfam" id="PF16653"/>
    </source>
</evidence>
<dbReference type="RefSeq" id="WP_282011401.1">
    <property type="nucleotide sequence ID" value="NZ_OX336137.1"/>
</dbReference>
<accession>A0ABM9HE28</accession>
<feature type="domain" description="Saccharopine dehydrogenase-like C-terminal" evidence="3">
    <location>
        <begin position="134"/>
        <end position="367"/>
    </location>
</feature>
<dbReference type="EMBL" id="OX336137">
    <property type="protein sequence ID" value="CAI2718506.1"/>
    <property type="molecule type" value="Genomic_DNA"/>
</dbReference>
<name>A0ABM9HE28_9BACT</name>
<feature type="domain" description="Saccharopine dehydrogenase NADP binding" evidence="2">
    <location>
        <begin position="7"/>
        <end position="130"/>
    </location>
</feature>
<dbReference type="InterPro" id="IPR036291">
    <property type="entry name" value="NAD(P)-bd_dom_sf"/>
</dbReference>
<sequence>MSYRYAVLGSGRQGIAAAYDLARFGDAESVTLCDADPESARRGAQRVNALLNTKQACAVAVDVTDGHGLLKVLQGQHATVSAVPFHYNLGITEVAIEAGSSLVDMGGNTEVVRRQLALDDRAQAKGVSLVPDCGMAPGLNINMGVRAMEHVEEPQELHIWDGGLPLDPKPPYNYVQLFHINGLTNEYAGHAHFIRNGHVTEVPCLTETELIEFEPLGTLEAVVTAGGLSTAPWTFEGKLRRLENRTLRYFGHWEHFKTFQELGLFSEEPIAVNGQNVVPRELYHALLEDKIKAENIQDICLIRVQCLGITANKMASCTLDLIETADLETGFTAMEKLTGWHASLIAILAAQGKLPRGAVPVDAALKGDLFDAEIAKRGWDLQKAMTP</sequence>
<evidence type="ECO:0000256" key="1">
    <source>
        <dbReference type="ARBA" id="ARBA00023002"/>
    </source>
</evidence>